<dbReference type="InterPro" id="IPR014945">
    <property type="entry name" value="DUF1816"/>
</dbReference>
<gene>
    <name evidence="1" type="ORF">AVDCRST_MAG81-3954</name>
</gene>
<sequence length="99" mass="10852">METTQNVFSGLVNEFSKLLNKLGLAWWVEVKTNNPRCTYYFGPFTSANEANTAKTGYIEDLEQEGAQGIAVAVRRCKPETLTVEEASPSLPGSLSGQLH</sequence>
<accession>A0A6J4VXV4</accession>
<dbReference type="EMBL" id="CADCWO010000205">
    <property type="protein sequence ID" value="CAA9586647.1"/>
    <property type="molecule type" value="Genomic_DNA"/>
</dbReference>
<evidence type="ECO:0000313" key="1">
    <source>
        <dbReference type="EMBL" id="CAA9586647.1"/>
    </source>
</evidence>
<organism evidence="1">
    <name type="scientific">uncultured Synechococcales cyanobacterium</name>
    <dbReference type="NCBI Taxonomy" id="1936017"/>
    <lineage>
        <taxon>Bacteria</taxon>
        <taxon>Bacillati</taxon>
        <taxon>Cyanobacteriota</taxon>
        <taxon>Cyanophyceae</taxon>
        <taxon>Synechococcales</taxon>
        <taxon>environmental samples</taxon>
    </lineage>
</organism>
<name>A0A6J4VXV4_9CYAN</name>
<dbReference type="Pfam" id="PF08846">
    <property type="entry name" value="DUF1816"/>
    <property type="match status" value="1"/>
</dbReference>
<reference evidence="1" key="1">
    <citation type="submission" date="2020-02" db="EMBL/GenBank/DDBJ databases">
        <authorList>
            <person name="Meier V. D."/>
        </authorList>
    </citation>
    <scope>NUCLEOTIDE SEQUENCE</scope>
    <source>
        <strain evidence="1">AVDCRST_MAG81</strain>
    </source>
</reference>
<protein>
    <recommendedName>
        <fullName evidence="2">DUF1816 domain-containing protein</fullName>
    </recommendedName>
</protein>
<evidence type="ECO:0008006" key="2">
    <source>
        <dbReference type="Google" id="ProtNLM"/>
    </source>
</evidence>
<dbReference type="AlphaFoldDB" id="A0A6J4VXV4"/>
<proteinExistence type="predicted"/>